<keyword evidence="10" id="KW-0547">Nucleotide-binding</keyword>
<evidence type="ECO:0000256" key="7">
    <source>
        <dbReference type="ARBA" id="ARBA00023136"/>
    </source>
</evidence>
<keyword evidence="6 8" id="KW-1133">Transmembrane helix</keyword>
<dbReference type="InterPro" id="IPR000515">
    <property type="entry name" value="MetI-like"/>
</dbReference>
<feature type="transmembrane region" description="Helical" evidence="8">
    <location>
        <begin position="100"/>
        <end position="123"/>
    </location>
</feature>
<evidence type="ECO:0000256" key="6">
    <source>
        <dbReference type="ARBA" id="ARBA00022989"/>
    </source>
</evidence>
<sequence length="263" mass="29087">MREKHIGLGLFSLLVFIFLLGPLLIISVTSFEPGTVLKFPPEGFSLRWYENIFNRGGFLRTFQTSIIISLLGNLLALLLGVPAAYALSRYDFKGKSVLNALFLSPVLIPGIVLGFTLMKYLIVIYHLPMYLGLLIGHTIIMLPFIIRVIASSLSSFDFAVEEAALSLGAGRVRTFFQIVLPNIRSGIIAAVLIAFLESFNNVDISVFMTGPGVSTLPIQMLTYVENYFDPTIAAISVLLMVLTGLLMFVIERIMGGFSYFTKR</sequence>
<protein>
    <submittedName>
        <fullName evidence="10">Spermidine/putrescine ABC transporter ATP-binding protein</fullName>
    </submittedName>
</protein>
<feature type="transmembrane region" description="Helical" evidence="8">
    <location>
        <begin position="129"/>
        <end position="150"/>
    </location>
</feature>
<feature type="transmembrane region" description="Helical" evidence="8">
    <location>
        <begin position="7"/>
        <end position="31"/>
    </location>
</feature>
<dbReference type="Gene3D" id="1.10.3720.10">
    <property type="entry name" value="MetI-like"/>
    <property type="match status" value="1"/>
</dbReference>
<dbReference type="PANTHER" id="PTHR43357:SF4">
    <property type="entry name" value="INNER MEMBRANE ABC TRANSPORTER PERMEASE PROTEIN YDCV"/>
    <property type="match status" value="1"/>
</dbReference>
<evidence type="ECO:0000256" key="5">
    <source>
        <dbReference type="ARBA" id="ARBA00022692"/>
    </source>
</evidence>
<dbReference type="PATRIC" id="fig|1705561.3.peg.4503"/>
<dbReference type="EMBL" id="LITU01000070">
    <property type="protein sequence ID" value="KOY14545.1"/>
    <property type="molecule type" value="Genomic_DNA"/>
</dbReference>
<evidence type="ECO:0000256" key="1">
    <source>
        <dbReference type="ARBA" id="ARBA00004429"/>
    </source>
</evidence>
<dbReference type="CDD" id="cd06261">
    <property type="entry name" value="TM_PBP2"/>
    <property type="match status" value="1"/>
</dbReference>
<dbReference type="GO" id="GO:0005886">
    <property type="term" value="C:plasma membrane"/>
    <property type="evidence" value="ECO:0007669"/>
    <property type="project" value="UniProtKB-SubCell"/>
</dbReference>
<name>A0A0N0C3M4_9BACL</name>
<dbReference type="PANTHER" id="PTHR43357">
    <property type="entry name" value="INNER MEMBRANE ABC TRANSPORTER PERMEASE PROTEIN YDCV"/>
    <property type="match status" value="1"/>
</dbReference>
<evidence type="ECO:0000259" key="9">
    <source>
        <dbReference type="PROSITE" id="PS50928"/>
    </source>
</evidence>
<evidence type="ECO:0000313" key="11">
    <source>
        <dbReference type="Proteomes" id="UP000037688"/>
    </source>
</evidence>
<gene>
    <name evidence="10" type="ORF">AMS66_21575</name>
</gene>
<dbReference type="RefSeq" id="WP_053782736.1">
    <property type="nucleotide sequence ID" value="NZ_LITU01000070.1"/>
</dbReference>
<keyword evidence="4" id="KW-0997">Cell inner membrane</keyword>
<feature type="transmembrane region" description="Helical" evidence="8">
    <location>
        <begin position="66"/>
        <end position="88"/>
    </location>
</feature>
<dbReference type="PROSITE" id="PS50928">
    <property type="entry name" value="ABC_TM1"/>
    <property type="match status" value="1"/>
</dbReference>
<evidence type="ECO:0000256" key="8">
    <source>
        <dbReference type="RuleBase" id="RU363032"/>
    </source>
</evidence>
<dbReference type="GO" id="GO:0005524">
    <property type="term" value="F:ATP binding"/>
    <property type="evidence" value="ECO:0007669"/>
    <property type="project" value="UniProtKB-KW"/>
</dbReference>
<dbReference type="OrthoDB" id="9782004at2"/>
<dbReference type="Pfam" id="PF00528">
    <property type="entry name" value="BPD_transp_1"/>
    <property type="match status" value="1"/>
</dbReference>
<reference evidence="10 11" key="1">
    <citation type="submission" date="2015-08" db="EMBL/GenBank/DDBJ databases">
        <title>Draft genome sequence of cellulolytic and xylanolytic Paenibacillus sp. A59, isolated from a decaying forest soil from Patagonia, Argentina.</title>
        <authorList>
            <person name="Ghio S."/>
            <person name="Caceres A.M."/>
            <person name="Talia P."/>
            <person name="Grasso D."/>
            <person name="Campos E."/>
        </authorList>
    </citation>
    <scope>NUCLEOTIDE SEQUENCE [LARGE SCALE GENOMIC DNA]</scope>
    <source>
        <strain evidence="10 11">A59</strain>
    </source>
</reference>
<dbReference type="AlphaFoldDB" id="A0A0N0C3M4"/>
<proteinExistence type="inferred from homology"/>
<evidence type="ECO:0000256" key="4">
    <source>
        <dbReference type="ARBA" id="ARBA00022519"/>
    </source>
</evidence>
<keyword evidence="10" id="KW-0067">ATP-binding</keyword>
<organism evidence="10 11">
    <name type="scientific">Paenibacillus xylanivorans</name>
    <dbReference type="NCBI Taxonomy" id="1705561"/>
    <lineage>
        <taxon>Bacteria</taxon>
        <taxon>Bacillati</taxon>
        <taxon>Bacillota</taxon>
        <taxon>Bacilli</taxon>
        <taxon>Bacillales</taxon>
        <taxon>Paenibacillaceae</taxon>
        <taxon>Paenibacillus</taxon>
    </lineage>
</organism>
<dbReference type="SUPFAM" id="SSF161098">
    <property type="entry name" value="MetI-like"/>
    <property type="match status" value="1"/>
</dbReference>
<comment type="similarity">
    <text evidence="8">Belongs to the binding-protein-dependent transport system permease family.</text>
</comment>
<comment type="subcellular location">
    <subcellularLocation>
        <location evidence="1">Cell inner membrane</location>
        <topology evidence="1">Multi-pass membrane protein</topology>
    </subcellularLocation>
    <subcellularLocation>
        <location evidence="8">Cell membrane</location>
        <topology evidence="8">Multi-pass membrane protein</topology>
    </subcellularLocation>
</comment>
<accession>A0A0N0C3M4</accession>
<dbReference type="Proteomes" id="UP000037688">
    <property type="component" value="Unassembled WGS sequence"/>
</dbReference>
<feature type="domain" description="ABC transmembrane type-1" evidence="9">
    <location>
        <begin position="62"/>
        <end position="250"/>
    </location>
</feature>
<dbReference type="InterPro" id="IPR035906">
    <property type="entry name" value="MetI-like_sf"/>
</dbReference>
<evidence type="ECO:0000256" key="2">
    <source>
        <dbReference type="ARBA" id="ARBA00022448"/>
    </source>
</evidence>
<keyword evidence="7 8" id="KW-0472">Membrane</keyword>
<evidence type="ECO:0000313" key="10">
    <source>
        <dbReference type="EMBL" id="KOY14545.1"/>
    </source>
</evidence>
<keyword evidence="2 8" id="KW-0813">Transport</keyword>
<feature type="transmembrane region" description="Helical" evidence="8">
    <location>
        <begin position="231"/>
        <end position="250"/>
    </location>
</feature>
<keyword evidence="5 8" id="KW-0812">Transmembrane</keyword>
<keyword evidence="11" id="KW-1185">Reference proteome</keyword>
<evidence type="ECO:0000256" key="3">
    <source>
        <dbReference type="ARBA" id="ARBA00022475"/>
    </source>
</evidence>
<keyword evidence="3" id="KW-1003">Cell membrane</keyword>
<dbReference type="GO" id="GO:0055085">
    <property type="term" value="P:transmembrane transport"/>
    <property type="evidence" value="ECO:0007669"/>
    <property type="project" value="InterPro"/>
</dbReference>
<comment type="caution">
    <text evidence="10">The sequence shown here is derived from an EMBL/GenBank/DDBJ whole genome shotgun (WGS) entry which is preliminary data.</text>
</comment>